<dbReference type="AlphaFoldDB" id="A0A8J2WRB9"/>
<dbReference type="GO" id="GO:0000045">
    <property type="term" value="P:autophagosome assembly"/>
    <property type="evidence" value="ECO:0007669"/>
    <property type="project" value="TreeGrafter"/>
</dbReference>
<comment type="caution">
    <text evidence="8">The sequence shown here is derived from an EMBL/GenBank/DDBJ whole genome shotgun (WGS) entry which is preliminary data.</text>
</comment>
<name>A0A8J2WRB9_9STRA</name>
<dbReference type="InterPro" id="IPR000719">
    <property type="entry name" value="Prot_kinase_dom"/>
</dbReference>
<evidence type="ECO:0000256" key="4">
    <source>
        <dbReference type="ARBA" id="ARBA00022840"/>
    </source>
</evidence>
<keyword evidence="2 5" id="KW-0547">Nucleotide-binding</keyword>
<evidence type="ECO:0000256" key="6">
    <source>
        <dbReference type="SAM" id="MobiDB-lite"/>
    </source>
</evidence>
<dbReference type="InterPro" id="IPR011009">
    <property type="entry name" value="Kinase-like_dom_sf"/>
</dbReference>
<reference evidence="8" key="1">
    <citation type="submission" date="2021-11" db="EMBL/GenBank/DDBJ databases">
        <authorList>
            <consortium name="Genoscope - CEA"/>
            <person name="William W."/>
        </authorList>
    </citation>
    <scope>NUCLEOTIDE SEQUENCE</scope>
</reference>
<dbReference type="PANTHER" id="PTHR24348">
    <property type="entry name" value="SERINE/THREONINE-PROTEIN KINASE UNC-51-RELATED"/>
    <property type="match status" value="1"/>
</dbReference>
<protein>
    <recommendedName>
        <fullName evidence="7">Protein kinase domain-containing protein</fullName>
    </recommendedName>
</protein>
<dbReference type="GO" id="GO:0005524">
    <property type="term" value="F:ATP binding"/>
    <property type="evidence" value="ECO:0007669"/>
    <property type="project" value="UniProtKB-UniRule"/>
</dbReference>
<dbReference type="GO" id="GO:0010506">
    <property type="term" value="P:regulation of autophagy"/>
    <property type="evidence" value="ECO:0007669"/>
    <property type="project" value="InterPro"/>
</dbReference>
<sequence length="698" mass="75453">MHQQRVRGRRRSWSKFLSGFTAEPQYFTFVWLLRRQYHFSDRLHVLLTPVLLSGMAEAPKTAAPAAKKAPAATPPTQSQQGGPPTDLGPGYAVERQIGTGSFATVWLATKDNQSVAIKAVDRSRLTKKLRANLDDEIKILGSVKHPNLVAFVDAVPRPERIYVVLEFLAGGDLQKYIRSKGRLQESTAQKWIGHLAAGLECLWSRSLVHRDLKPQNLLLTEASDQGVLKIGDFGFARQLGPSKLAETLCGSPLYMAPEILALKRYDAKADLWSAGTVLFEMVAGRPPYTGRDHRDLLRNIRRKALRLPKDVTVSRECLDVLQKLLRRDPLKRCAFEDFFRDPFVNGCALTQVVGDPFALAPVAEVSSSPPEKLASPILRAANAAAASSLLASRPPPFMTPKSPSAPFAALVSSSSSSPRATPRKIEGRPPRSPTSLKKPSMPTPPRSTPSTPARKGPPPPPFASQNSPAKASLGRMRSMSDPTEPPTPVKTPSPPAASPRKRSSTVDGRSLDELTLQGYVVVDDPTSLQAHRVQVFAAFALSRLADGVKSGEDECEAGKAVVLYGEALRGLKRVATALVPHKNEAKAAELLSLVEDARQSIVERAASCRDMLGATAVDLPSSRDVAMGVCTSLSKRGAQCDQNGDWKAAKVLYERAVEGFRALLALGGLSDEATDHVVAMVGPEGALLDALKTIDDQL</sequence>
<feature type="compositionally biased region" description="Pro residues" evidence="6">
    <location>
        <begin position="483"/>
        <end position="497"/>
    </location>
</feature>
<dbReference type="GO" id="GO:0016020">
    <property type="term" value="C:membrane"/>
    <property type="evidence" value="ECO:0007669"/>
    <property type="project" value="TreeGrafter"/>
</dbReference>
<dbReference type="PROSITE" id="PS00108">
    <property type="entry name" value="PROTEIN_KINASE_ST"/>
    <property type="match status" value="1"/>
</dbReference>
<dbReference type="GO" id="GO:0005776">
    <property type="term" value="C:autophagosome"/>
    <property type="evidence" value="ECO:0007669"/>
    <property type="project" value="TreeGrafter"/>
</dbReference>
<keyword evidence="4 5" id="KW-0067">ATP-binding</keyword>
<dbReference type="OrthoDB" id="346907at2759"/>
<dbReference type="PROSITE" id="PS00107">
    <property type="entry name" value="PROTEIN_KINASE_ATP"/>
    <property type="match status" value="1"/>
</dbReference>
<dbReference type="PROSITE" id="PS50011">
    <property type="entry name" value="PROTEIN_KINASE_DOM"/>
    <property type="match status" value="1"/>
</dbReference>
<evidence type="ECO:0000256" key="1">
    <source>
        <dbReference type="ARBA" id="ARBA00022679"/>
    </source>
</evidence>
<evidence type="ECO:0000256" key="5">
    <source>
        <dbReference type="PROSITE-ProRule" id="PRU10141"/>
    </source>
</evidence>
<feature type="compositionally biased region" description="Low complexity" evidence="6">
    <location>
        <begin position="62"/>
        <end position="85"/>
    </location>
</feature>
<accession>A0A8J2WRB9</accession>
<dbReference type="PANTHER" id="PTHR24348:SF22">
    <property type="entry name" value="NON-SPECIFIC SERINE_THREONINE PROTEIN KINASE"/>
    <property type="match status" value="1"/>
</dbReference>
<dbReference type="SUPFAM" id="SSF56112">
    <property type="entry name" value="Protein kinase-like (PK-like)"/>
    <property type="match status" value="1"/>
</dbReference>
<dbReference type="InterPro" id="IPR017441">
    <property type="entry name" value="Protein_kinase_ATP_BS"/>
</dbReference>
<organism evidence="8 9">
    <name type="scientific">Pelagomonas calceolata</name>
    <dbReference type="NCBI Taxonomy" id="35677"/>
    <lineage>
        <taxon>Eukaryota</taxon>
        <taxon>Sar</taxon>
        <taxon>Stramenopiles</taxon>
        <taxon>Ochrophyta</taxon>
        <taxon>Pelagophyceae</taxon>
        <taxon>Pelagomonadales</taxon>
        <taxon>Pelagomonadaceae</taxon>
        <taxon>Pelagomonas</taxon>
    </lineage>
</organism>
<dbReference type="Gene3D" id="1.10.510.10">
    <property type="entry name" value="Transferase(Phosphotransferase) domain 1"/>
    <property type="match status" value="1"/>
</dbReference>
<evidence type="ECO:0000259" key="7">
    <source>
        <dbReference type="PROSITE" id="PS50011"/>
    </source>
</evidence>
<dbReference type="SMART" id="SM00220">
    <property type="entry name" value="S_TKc"/>
    <property type="match status" value="1"/>
</dbReference>
<dbReference type="Pfam" id="PF00069">
    <property type="entry name" value="Pkinase"/>
    <property type="match status" value="1"/>
</dbReference>
<dbReference type="Proteomes" id="UP000789595">
    <property type="component" value="Unassembled WGS sequence"/>
</dbReference>
<feature type="compositionally biased region" description="Low complexity" evidence="6">
    <location>
        <begin position="402"/>
        <end position="420"/>
    </location>
</feature>
<evidence type="ECO:0000256" key="2">
    <source>
        <dbReference type="ARBA" id="ARBA00022741"/>
    </source>
</evidence>
<feature type="region of interest" description="Disordered" evidence="6">
    <location>
        <begin position="395"/>
        <end position="510"/>
    </location>
</feature>
<dbReference type="InterPro" id="IPR045269">
    <property type="entry name" value="Atg1-like"/>
</dbReference>
<dbReference type="GO" id="GO:0004674">
    <property type="term" value="F:protein serine/threonine kinase activity"/>
    <property type="evidence" value="ECO:0007669"/>
    <property type="project" value="InterPro"/>
</dbReference>
<dbReference type="EMBL" id="CAKKNE010000001">
    <property type="protein sequence ID" value="CAH0364194.1"/>
    <property type="molecule type" value="Genomic_DNA"/>
</dbReference>
<evidence type="ECO:0000256" key="3">
    <source>
        <dbReference type="ARBA" id="ARBA00022777"/>
    </source>
</evidence>
<evidence type="ECO:0000313" key="9">
    <source>
        <dbReference type="Proteomes" id="UP000789595"/>
    </source>
</evidence>
<keyword evidence="3" id="KW-0418">Kinase</keyword>
<keyword evidence="9" id="KW-1185">Reference proteome</keyword>
<gene>
    <name evidence="8" type="ORF">PECAL_1P05470</name>
</gene>
<feature type="region of interest" description="Disordered" evidence="6">
    <location>
        <begin position="62"/>
        <end position="90"/>
    </location>
</feature>
<evidence type="ECO:0000313" key="8">
    <source>
        <dbReference type="EMBL" id="CAH0364194.1"/>
    </source>
</evidence>
<dbReference type="InterPro" id="IPR008271">
    <property type="entry name" value="Ser/Thr_kinase_AS"/>
</dbReference>
<keyword evidence="1" id="KW-0808">Transferase</keyword>
<dbReference type="GO" id="GO:0000407">
    <property type="term" value="C:phagophore assembly site"/>
    <property type="evidence" value="ECO:0007669"/>
    <property type="project" value="TreeGrafter"/>
</dbReference>
<dbReference type="FunFam" id="1.10.510.10:FF:000571">
    <property type="entry name" value="Maternal embryonic leucine zipper kinase"/>
    <property type="match status" value="1"/>
</dbReference>
<feature type="binding site" evidence="5">
    <location>
        <position position="118"/>
    </location>
    <ligand>
        <name>ATP</name>
        <dbReference type="ChEBI" id="CHEBI:30616"/>
    </ligand>
</feature>
<proteinExistence type="predicted"/>
<feature type="domain" description="Protein kinase" evidence="7">
    <location>
        <begin position="91"/>
        <end position="344"/>
    </location>
</feature>
<dbReference type="GO" id="GO:0005829">
    <property type="term" value="C:cytosol"/>
    <property type="evidence" value="ECO:0007669"/>
    <property type="project" value="TreeGrafter"/>
</dbReference>